<feature type="compositionally biased region" description="Polar residues" evidence="1">
    <location>
        <begin position="621"/>
        <end position="633"/>
    </location>
</feature>
<dbReference type="InterPro" id="IPR035963">
    <property type="entry name" value="FERM_2"/>
</dbReference>
<dbReference type="Gene3D" id="1.20.80.10">
    <property type="match status" value="1"/>
</dbReference>
<dbReference type="GeneID" id="105848300"/>
<dbReference type="Proteomes" id="UP001652625">
    <property type="component" value="Chromosome 11"/>
</dbReference>
<sequence>MVFDALRRSLRNLKRSSSNAAPDLVNSRKLIACKIVLLDGTDISINLKKDAMGDELLRRVFLHLDLVEKDYFGLQFMDAKQVPHWVNPVKKVKKQVEIGPPYTLHFRVKFYALEPHKLKEELTRYQFFLQIKQDVRLGKMKPTLKQAVELGALAVQSEIGDFDATVHCGNYVSEFRLVPNQSNELEKAVEKKHRLLCGMNPSQCEINYLTIANKLEYYGMDKHAVKGEDGKQYTVGITPNGVYIFRNEEKLSYYLWQSITNITFKHSRFFLCAHTAESESEEYRYELSSPQASKHLWKCAIEYHTFFRLTAPTSVPEKTSGFLNFNSRFRYSGQTLAQATKDDGANARRTMLFKRTRSERFAQRSTIGYIRVGSSVWARALNGDYYKGTVTALSEKVHIKFENGDTISHERTDETSLVYDMNPNANEIKIGTRVIAHWTGLSAFLAGTVTKIEGEKYHVFYDDGDKALNRIEQMRILKPPLFFGPGSGYSNLQKKYSMKTTSLIGNSGSISEADAKRISLGADVNKNKVGYNDLEDEAFLSNTHSCSSKQNTFSESGLSKKTYERKNESKQVISKAENFSQKEAESRINYQNSSTKSQSSSKNNSSTQKSHEKVAQPMSRLPSNKTGYQRTDL</sequence>
<keyword evidence="3" id="KW-1185">Reference proteome</keyword>
<dbReference type="InterPro" id="IPR019749">
    <property type="entry name" value="Band_41_domain"/>
</dbReference>
<name>A0ABM4CWX1_HYDVU</name>
<dbReference type="SUPFAM" id="SSF54236">
    <property type="entry name" value="Ubiquitin-like"/>
    <property type="match status" value="1"/>
</dbReference>
<proteinExistence type="predicted"/>
<dbReference type="InterPro" id="IPR018979">
    <property type="entry name" value="FERM_N"/>
</dbReference>
<dbReference type="Gene3D" id="2.30.29.30">
    <property type="entry name" value="Pleckstrin-homology domain (PH domain)/Phosphotyrosine-binding domain (PTB)"/>
    <property type="match status" value="1"/>
</dbReference>
<dbReference type="Gene3D" id="2.30.30.140">
    <property type="match status" value="2"/>
</dbReference>
<dbReference type="SMART" id="SM00295">
    <property type="entry name" value="B41"/>
    <property type="match status" value="1"/>
</dbReference>
<feature type="domain" description="FERM" evidence="2">
    <location>
        <begin position="31"/>
        <end position="311"/>
    </location>
</feature>
<dbReference type="InterPro" id="IPR014352">
    <property type="entry name" value="FERM/acyl-CoA-bd_prot_sf"/>
</dbReference>
<dbReference type="Pfam" id="PF09380">
    <property type="entry name" value="FERM_C"/>
    <property type="match status" value="1"/>
</dbReference>
<evidence type="ECO:0000313" key="4">
    <source>
        <dbReference type="RefSeq" id="XP_065666444.1"/>
    </source>
</evidence>
<dbReference type="Pfam" id="PF09379">
    <property type="entry name" value="FERM_N"/>
    <property type="match status" value="1"/>
</dbReference>
<evidence type="ECO:0000259" key="2">
    <source>
        <dbReference type="PROSITE" id="PS50057"/>
    </source>
</evidence>
<dbReference type="InterPro" id="IPR011993">
    <property type="entry name" value="PH-like_dom_sf"/>
</dbReference>
<dbReference type="SUPFAM" id="SSF50729">
    <property type="entry name" value="PH domain-like"/>
    <property type="match status" value="1"/>
</dbReference>
<dbReference type="InterPro" id="IPR018980">
    <property type="entry name" value="FERM_PH-like_C"/>
</dbReference>
<dbReference type="Pfam" id="PF18359">
    <property type="entry name" value="Tudor_5"/>
    <property type="match status" value="1"/>
</dbReference>
<dbReference type="Pfam" id="PF00373">
    <property type="entry name" value="FERM_M"/>
    <property type="match status" value="1"/>
</dbReference>
<feature type="compositionally biased region" description="Polar residues" evidence="1">
    <location>
        <begin position="545"/>
        <end position="559"/>
    </location>
</feature>
<feature type="region of interest" description="Disordered" evidence="1">
    <location>
        <begin position="545"/>
        <end position="633"/>
    </location>
</feature>
<dbReference type="InterPro" id="IPR019747">
    <property type="entry name" value="FERM_CS"/>
</dbReference>
<protein>
    <submittedName>
        <fullName evidence="4">Band 4.1-like protein 5 isoform X2</fullName>
    </submittedName>
</protein>
<organism evidence="3 4">
    <name type="scientific">Hydra vulgaris</name>
    <name type="common">Hydra</name>
    <name type="synonym">Hydra attenuata</name>
    <dbReference type="NCBI Taxonomy" id="6087"/>
    <lineage>
        <taxon>Eukaryota</taxon>
        <taxon>Metazoa</taxon>
        <taxon>Cnidaria</taxon>
        <taxon>Hydrozoa</taxon>
        <taxon>Hydroidolina</taxon>
        <taxon>Anthoathecata</taxon>
        <taxon>Aplanulata</taxon>
        <taxon>Hydridae</taxon>
        <taxon>Hydra</taxon>
    </lineage>
</organism>
<dbReference type="SUPFAM" id="SSF47031">
    <property type="entry name" value="Second domain of FERM"/>
    <property type="match status" value="1"/>
</dbReference>
<dbReference type="InterPro" id="IPR019748">
    <property type="entry name" value="FERM_central"/>
</dbReference>
<gene>
    <name evidence="4" type="primary">LOC105848300</name>
</gene>
<dbReference type="PANTHER" id="PTHR23280:SF25">
    <property type="entry name" value="MOESIN_EZRIN_RADIXIN HOMOLOG 1"/>
    <property type="match status" value="1"/>
</dbReference>
<dbReference type="InterPro" id="IPR014847">
    <property type="entry name" value="FA"/>
</dbReference>
<dbReference type="SMART" id="SM01196">
    <property type="entry name" value="FERM_C"/>
    <property type="match status" value="1"/>
</dbReference>
<evidence type="ECO:0000256" key="1">
    <source>
        <dbReference type="SAM" id="MobiDB-lite"/>
    </source>
</evidence>
<dbReference type="InterPro" id="IPR029071">
    <property type="entry name" value="Ubiquitin-like_domsf"/>
</dbReference>
<dbReference type="InterPro" id="IPR041291">
    <property type="entry name" value="TUDOR_5"/>
</dbReference>
<reference evidence="4" key="1">
    <citation type="submission" date="2025-08" db="UniProtKB">
        <authorList>
            <consortium name="RefSeq"/>
        </authorList>
    </citation>
    <scope>IDENTIFICATION</scope>
</reference>
<dbReference type="PANTHER" id="PTHR23280">
    <property type="entry name" value="4.1 G PROTEIN"/>
    <property type="match status" value="1"/>
</dbReference>
<dbReference type="PROSITE" id="PS50057">
    <property type="entry name" value="FERM_3"/>
    <property type="match status" value="1"/>
</dbReference>
<dbReference type="Pfam" id="PF08736">
    <property type="entry name" value="FA"/>
    <property type="match status" value="1"/>
</dbReference>
<dbReference type="SMART" id="SM01195">
    <property type="entry name" value="FA"/>
    <property type="match status" value="1"/>
</dbReference>
<dbReference type="PRINTS" id="PR00935">
    <property type="entry name" value="BAND41"/>
</dbReference>
<accession>A0ABM4CWX1</accession>
<dbReference type="Gene3D" id="3.10.20.90">
    <property type="entry name" value="Phosphatidylinositol 3-kinase Catalytic Subunit, Chain A, domain 1"/>
    <property type="match status" value="1"/>
</dbReference>
<dbReference type="PROSITE" id="PS00660">
    <property type="entry name" value="FERM_1"/>
    <property type="match status" value="1"/>
</dbReference>
<dbReference type="CDD" id="cd17108">
    <property type="entry name" value="FERM_F1_EPB41L5_like"/>
    <property type="match status" value="1"/>
</dbReference>
<evidence type="ECO:0000313" key="3">
    <source>
        <dbReference type="Proteomes" id="UP001652625"/>
    </source>
</evidence>
<dbReference type="InterPro" id="IPR000299">
    <property type="entry name" value="FERM_domain"/>
</dbReference>
<dbReference type="CDD" id="cd14473">
    <property type="entry name" value="FERM_B-lobe"/>
    <property type="match status" value="1"/>
</dbReference>
<feature type="compositionally biased region" description="Low complexity" evidence="1">
    <location>
        <begin position="591"/>
        <end position="608"/>
    </location>
</feature>
<dbReference type="RefSeq" id="XP_065666444.1">
    <property type="nucleotide sequence ID" value="XM_065810372.1"/>
</dbReference>